<evidence type="ECO:0000313" key="4">
    <source>
        <dbReference type="Proteomes" id="UP000680815"/>
    </source>
</evidence>
<dbReference type="PANTHER" id="PTHR39339">
    <property type="entry name" value="SLR1444 PROTEIN"/>
    <property type="match status" value="1"/>
</dbReference>
<reference evidence="3 4" key="1">
    <citation type="submission" date="2021-03" db="EMBL/GenBank/DDBJ databases">
        <authorList>
            <person name="So Y."/>
        </authorList>
    </citation>
    <scope>NUCLEOTIDE SEQUENCE [LARGE SCALE GENOMIC DNA]</scope>
    <source>
        <strain evidence="3 4">PWR1</strain>
    </source>
</reference>
<name>A0ABS4AYN0_9PROT</name>
<dbReference type="PROSITE" id="PS51708">
    <property type="entry name" value="CHAD"/>
    <property type="match status" value="1"/>
</dbReference>
<evidence type="ECO:0000313" key="3">
    <source>
        <dbReference type="EMBL" id="MBP0466485.1"/>
    </source>
</evidence>
<dbReference type="RefSeq" id="WP_209353884.1">
    <property type="nucleotide sequence ID" value="NZ_JAGIYZ010000029.1"/>
</dbReference>
<sequence length="525" mass="55916">MGASAGRAGRLIAGSEATEAPTPPPPADAEPPPSVALEFELPAEAAARLPRLPALRPHRLGRARGGTADRVWLDSADGRLAAQGLVVEAPTRGPRRLLRILPPAEALWHPGQPPEILRSLTAGEALAEAGEAPLTPIAAFIGRQHAIRLAVPGGEVEALLTEGRLRSLAEERPAATLRLSGPAGAVLDAARMLAASLPIRPVLSALAEQGRALAAAVPPRPFRLGPADTSAATTVEDAFLRAAGHLLEVAAQQSARIAPGAPPEPVHQTRVALRRLRSVFRVFRAATDCAALRAFDAGLREALTVLGPARDWDVFQTGIAREIADAFDEDPRIASLRRAAEARRAEAYEAVAAMLAGPAWRLLAIEGIGILLLRPWREGAEEERLAMLDAPAAPFGRAVLDRRWQRLRRAGAGFDELSAEQLHELRLDGKRLRYAAEVFAPLFGQRATRRFLRRVSALQEGLGLANDAAVARGLARSLAAPGHAGRAWAVGAAEGWSEARLAARRGAAHEAWEKLQGKDRFWTGD</sequence>
<comment type="caution">
    <text evidence="3">The sequence shown here is derived from an EMBL/GenBank/DDBJ whole genome shotgun (WGS) entry which is preliminary data.</text>
</comment>
<organism evidence="3 4">
    <name type="scientific">Roseomonas nitratireducens</name>
    <dbReference type="NCBI Taxonomy" id="2820810"/>
    <lineage>
        <taxon>Bacteria</taxon>
        <taxon>Pseudomonadati</taxon>
        <taxon>Pseudomonadota</taxon>
        <taxon>Alphaproteobacteria</taxon>
        <taxon>Acetobacterales</taxon>
        <taxon>Roseomonadaceae</taxon>
        <taxon>Roseomonas</taxon>
    </lineage>
</organism>
<keyword evidence="4" id="KW-1185">Reference proteome</keyword>
<accession>A0ABS4AYN0</accession>
<feature type="compositionally biased region" description="Pro residues" evidence="1">
    <location>
        <begin position="21"/>
        <end position="34"/>
    </location>
</feature>
<feature type="region of interest" description="Disordered" evidence="1">
    <location>
        <begin position="1"/>
        <end position="34"/>
    </location>
</feature>
<dbReference type="InterPro" id="IPR007899">
    <property type="entry name" value="CHAD_dom"/>
</dbReference>
<evidence type="ECO:0000259" key="2">
    <source>
        <dbReference type="PROSITE" id="PS51708"/>
    </source>
</evidence>
<dbReference type="SMART" id="SM00880">
    <property type="entry name" value="CHAD"/>
    <property type="match status" value="1"/>
</dbReference>
<gene>
    <name evidence="3" type="ORF">J5Y09_21330</name>
</gene>
<dbReference type="Pfam" id="PF05235">
    <property type="entry name" value="CHAD"/>
    <property type="match status" value="1"/>
</dbReference>
<dbReference type="InterPro" id="IPR038186">
    <property type="entry name" value="CHAD_dom_sf"/>
</dbReference>
<dbReference type="Proteomes" id="UP000680815">
    <property type="component" value="Unassembled WGS sequence"/>
</dbReference>
<feature type="domain" description="CHAD" evidence="2">
    <location>
        <begin position="232"/>
        <end position="517"/>
    </location>
</feature>
<protein>
    <submittedName>
        <fullName evidence="3">CHAD domain-containing protein</fullName>
    </submittedName>
</protein>
<proteinExistence type="predicted"/>
<evidence type="ECO:0000256" key="1">
    <source>
        <dbReference type="SAM" id="MobiDB-lite"/>
    </source>
</evidence>
<dbReference type="PANTHER" id="PTHR39339:SF1">
    <property type="entry name" value="CHAD DOMAIN-CONTAINING PROTEIN"/>
    <property type="match status" value="1"/>
</dbReference>
<dbReference type="Gene3D" id="1.40.20.10">
    <property type="entry name" value="CHAD domain"/>
    <property type="match status" value="1"/>
</dbReference>
<dbReference type="EMBL" id="JAGIYZ010000029">
    <property type="protein sequence ID" value="MBP0466485.1"/>
    <property type="molecule type" value="Genomic_DNA"/>
</dbReference>